<feature type="compositionally biased region" description="Low complexity" evidence="1">
    <location>
        <begin position="286"/>
        <end position="300"/>
    </location>
</feature>
<dbReference type="AlphaFoldDB" id="A0AAV4FEU0"/>
<feature type="compositionally biased region" description="Polar residues" evidence="1">
    <location>
        <begin position="193"/>
        <end position="211"/>
    </location>
</feature>
<dbReference type="CDD" id="cd14686">
    <property type="entry name" value="bZIP"/>
    <property type="match status" value="1"/>
</dbReference>
<evidence type="ECO:0000259" key="2">
    <source>
        <dbReference type="PROSITE" id="PS00036"/>
    </source>
</evidence>
<protein>
    <recommendedName>
        <fullName evidence="2">BZIP domain-containing protein</fullName>
    </recommendedName>
</protein>
<sequence length="514" mass="57035">MANLTHEEAIKKQKNREAAKKHREKKEKTLIALKKENEMLEARNEEYTEMQRKLKELIAQAEKLIQHHKEAGCSLPEELRDWKSLTDQSLQNNPTPMEQNSSDSCTSSGASPAMQADPALDKGQRDPMAIFSGESLPSTTQIRPRTQQRVRHYSVLSLEKQPLAKSYINSQLLLAHSTPSFPRSAPTMDHGLSQATAQPAQDAQSPTSINLNPQNHQIITFKAALHSDSPNGSSSGSSTLHQNRRQTLTTNFFQVNGNSCKLIYRDGKYHVIDRPLSSPNMDTSGENSPLNPENPNSTTSAFYQTDRAADASQAYSLSGNIPSAELLEGFDRSTHESNASESINQNVNDSVTELSHGSWLEEEQPQNEVNIATAESTFPQQETLYHGYSYTDDLNLSEPPQHILRTIQSHNFQHQNREGMQGIGSVANADSNTFSDSSTRTVDVYLPQHYSLARGSNLTPHPVTSCPRQDDKTDERATRSVKTPVACAPAILDMLSESEVLPSLQEEIKESLSM</sequence>
<dbReference type="EMBL" id="BMAT01007809">
    <property type="protein sequence ID" value="GFR71917.1"/>
    <property type="molecule type" value="Genomic_DNA"/>
</dbReference>
<dbReference type="Gene3D" id="1.20.5.170">
    <property type="match status" value="1"/>
</dbReference>
<evidence type="ECO:0000313" key="3">
    <source>
        <dbReference type="EMBL" id="GFR71917.1"/>
    </source>
</evidence>
<dbReference type="InterPro" id="IPR004827">
    <property type="entry name" value="bZIP"/>
</dbReference>
<feature type="compositionally biased region" description="Polar residues" evidence="1">
    <location>
        <begin position="87"/>
        <end position="110"/>
    </location>
</feature>
<dbReference type="InterPro" id="IPR046347">
    <property type="entry name" value="bZIP_sf"/>
</dbReference>
<feature type="region of interest" description="Disordered" evidence="1">
    <location>
        <begin position="179"/>
        <end position="211"/>
    </location>
</feature>
<accession>A0AAV4FEU0</accession>
<dbReference type="GO" id="GO:0003700">
    <property type="term" value="F:DNA-binding transcription factor activity"/>
    <property type="evidence" value="ECO:0007669"/>
    <property type="project" value="InterPro"/>
</dbReference>
<dbReference type="SUPFAM" id="SSF57959">
    <property type="entry name" value="Leucine zipper domain"/>
    <property type="match status" value="1"/>
</dbReference>
<evidence type="ECO:0000313" key="4">
    <source>
        <dbReference type="Proteomes" id="UP000762676"/>
    </source>
</evidence>
<dbReference type="PROSITE" id="PS00036">
    <property type="entry name" value="BZIP_BASIC"/>
    <property type="match status" value="1"/>
</dbReference>
<keyword evidence="4" id="KW-1185">Reference proteome</keyword>
<name>A0AAV4FEU0_9GAST</name>
<feature type="compositionally biased region" description="Basic and acidic residues" evidence="1">
    <location>
        <begin position="468"/>
        <end position="478"/>
    </location>
</feature>
<feature type="region of interest" description="Disordered" evidence="1">
    <location>
        <begin position="453"/>
        <end position="481"/>
    </location>
</feature>
<evidence type="ECO:0000256" key="1">
    <source>
        <dbReference type="SAM" id="MobiDB-lite"/>
    </source>
</evidence>
<reference evidence="3 4" key="1">
    <citation type="journal article" date="2021" name="Elife">
        <title>Chloroplast acquisition without the gene transfer in kleptoplastic sea slugs, Plakobranchus ocellatus.</title>
        <authorList>
            <person name="Maeda T."/>
            <person name="Takahashi S."/>
            <person name="Yoshida T."/>
            <person name="Shimamura S."/>
            <person name="Takaki Y."/>
            <person name="Nagai Y."/>
            <person name="Toyoda A."/>
            <person name="Suzuki Y."/>
            <person name="Arimoto A."/>
            <person name="Ishii H."/>
            <person name="Satoh N."/>
            <person name="Nishiyama T."/>
            <person name="Hasebe M."/>
            <person name="Maruyama T."/>
            <person name="Minagawa J."/>
            <person name="Obokata J."/>
            <person name="Shigenobu S."/>
        </authorList>
    </citation>
    <scope>NUCLEOTIDE SEQUENCE [LARGE SCALE GENOMIC DNA]</scope>
</reference>
<proteinExistence type="predicted"/>
<gene>
    <name evidence="3" type="ORF">ElyMa_003826100</name>
</gene>
<feature type="compositionally biased region" description="Polar residues" evidence="1">
    <location>
        <begin position="135"/>
        <end position="145"/>
    </location>
</feature>
<feature type="region of interest" description="Disordered" evidence="1">
    <location>
        <begin position="275"/>
        <end position="300"/>
    </location>
</feature>
<dbReference type="Proteomes" id="UP000762676">
    <property type="component" value="Unassembled WGS sequence"/>
</dbReference>
<feature type="region of interest" description="Disordered" evidence="1">
    <location>
        <begin position="1"/>
        <end position="26"/>
    </location>
</feature>
<feature type="compositionally biased region" description="Basic and acidic residues" evidence="1">
    <location>
        <begin position="1"/>
        <end position="18"/>
    </location>
</feature>
<comment type="caution">
    <text evidence="3">The sequence shown here is derived from an EMBL/GenBank/DDBJ whole genome shotgun (WGS) entry which is preliminary data.</text>
</comment>
<feature type="domain" description="BZIP" evidence="2">
    <location>
        <begin position="11"/>
        <end position="25"/>
    </location>
</feature>
<organism evidence="3 4">
    <name type="scientific">Elysia marginata</name>
    <dbReference type="NCBI Taxonomy" id="1093978"/>
    <lineage>
        <taxon>Eukaryota</taxon>
        <taxon>Metazoa</taxon>
        <taxon>Spiralia</taxon>
        <taxon>Lophotrochozoa</taxon>
        <taxon>Mollusca</taxon>
        <taxon>Gastropoda</taxon>
        <taxon>Heterobranchia</taxon>
        <taxon>Euthyneura</taxon>
        <taxon>Panpulmonata</taxon>
        <taxon>Sacoglossa</taxon>
        <taxon>Placobranchoidea</taxon>
        <taxon>Plakobranchidae</taxon>
        <taxon>Elysia</taxon>
    </lineage>
</organism>
<feature type="region of interest" description="Disordered" evidence="1">
    <location>
        <begin position="87"/>
        <end position="148"/>
    </location>
</feature>